<proteinExistence type="predicted"/>
<dbReference type="OrthoDB" id="10016541at2759"/>
<dbReference type="Proteomes" id="UP000663877">
    <property type="component" value="Unassembled WGS sequence"/>
</dbReference>
<sequence>SDDNDYTSDAFQPINSKVNINYSILSMSQSNTVITTHDNQSSPISTKKPLAFVQPRIRDINATENQIDNKPDMSFIPDEPFSYVSQSRKQTLNRMTSFNLDKK</sequence>
<dbReference type="EMBL" id="CAJNOM010007294">
    <property type="protein sequence ID" value="CAF1674761.1"/>
    <property type="molecule type" value="Genomic_DNA"/>
</dbReference>
<evidence type="ECO:0000313" key="1">
    <source>
        <dbReference type="EMBL" id="CAF1582810.1"/>
    </source>
</evidence>
<organism evidence="1 4">
    <name type="scientific">Adineta steineri</name>
    <dbReference type="NCBI Taxonomy" id="433720"/>
    <lineage>
        <taxon>Eukaryota</taxon>
        <taxon>Metazoa</taxon>
        <taxon>Spiralia</taxon>
        <taxon>Gnathifera</taxon>
        <taxon>Rotifera</taxon>
        <taxon>Eurotatoria</taxon>
        <taxon>Bdelloidea</taxon>
        <taxon>Adinetida</taxon>
        <taxon>Adinetidae</taxon>
        <taxon>Adineta</taxon>
    </lineage>
</organism>
<evidence type="ECO:0000313" key="2">
    <source>
        <dbReference type="EMBL" id="CAF1674761.1"/>
    </source>
</evidence>
<dbReference type="Proteomes" id="UP000663832">
    <property type="component" value="Unassembled WGS sequence"/>
</dbReference>
<evidence type="ECO:0000313" key="4">
    <source>
        <dbReference type="Proteomes" id="UP000663877"/>
    </source>
</evidence>
<feature type="non-terminal residue" evidence="1">
    <location>
        <position position="1"/>
    </location>
</feature>
<dbReference type="EMBL" id="CAJNOI010006865">
    <property type="protein sequence ID" value="CAF1582810.1"/>
    <property type="molecule type" value="Genomic_DNA"/>
</dbReference>
<comment type="caution">
    <text evidence="1">The sequence shown here is derived from an EMBL/GenBank/DDBJ whole genome shotgun (WGS) entry which is preliminary data.</text>
</comment>
<evidence type="ECO:0000313" key="3">
    <source>
        <dbReference type="Proteomes" id="UP000663832"/>
    </source>
</evidence>
<name>A0A815ZHD0_9BILA</name>
<keyword evidence="3" id="KW-1185">Reference proteome</keyword>
<reference evidence="1" key="1">
    <citation type="submission" date="2021-02" db="EMBL/GenBank/DDBJ databases">
        <authorList>
            <person name="Nowell W R."/>
        </authorList>
    </citation>
    <scope>NUCLEOTIDE SEQUENCE</scope>
</reference>
<gene>
    <name evidence="1" type="ORF">BJG266_LOCUS48870</name>
    <name evidence="2" type="ORF">QVE165_LOCUS65949</name>
</gene>
<dbReference type="AlphaFoldDB" id="A0A815ZHD0"/>
<protein>
    <submittedName>
        <fullName evidence="1">Uncharacterized protein</fullName>
    </submittedName>
</protein>
<accession>A0A815ZHD0</accession>